<evidence type="ECO:0000259" key="1">
    <source>
        <dbReference type="PROSITE" id="PS51340"/>
    </source>
</evidence>
<feature type="domain" description="MOSC" evidence="1">
    <location>
        <begin position="22"/>
        <end position="149"/>
    </location>
</feature>
<dbReference type="SUPFAM" id="SSF50800">
    <property type="entry name" value="PK beta-barrel domain-like"/>
    <property type="match status" value="1"/>
</dbReference>
<dbReference type="Pfam" id="PF03473">
    <property type="entry name" value="MOSC"/>
    <property type="match status" value="1"/>
</dbReference>
<accession>A0AAE3E916</accession>
<sequence>MNFKEAVVTAVCISERKGEQKHPVEEVELKVDWGIVGDAHAGNWHRQVSVLSCDSVRTLQEKLPDYKLEPGAFAENVLVDGITVYRLPVGTRLALGETAEAEVTQIGKQCHNDCVIRQKAGDCVMPREGIFVKVVKPGFLKAGDTVRVIGEPENRANNSRKY</sequence>
<evidence type="ECO:0000313" key="3">
    <source>
        <dbReference type="Proteomes" id="UP001198182"/>
    </source>
</evidence>
<dbReference type="PANTHER" id="PTHR36930:SF1">
    <property type="entry name" value="MOSC DOMAIN-CONTAINING PROTEIN"/>
    <property type="match status" value="1"/>
</dbReference>
<dbReference type="EMBL" id="JAJEQR010000015">
    <property type="protein sequence ID" value="MCC2230721.1"/>
    <property type="molecule type" value="Genomic_DNA"/>
</dbReference>
<dbReference type="AlphaFoldDB" id="A0AAE3E916"/>
<name>A0AAE3E916_9FIRM</name>
<organism evidence="2 3">
    <name type="scientific">Hominifimenecus microfluidus</name>
    <dbReference type="NCBI Taxonomy" id="2885348"/>
    <lineage>
        <taxon>Bacteria</taxon>
        <taxon>Bacillati</taxon>
        <taxon>Bacillota</taxon>
        <taxon>Clostridia</taxon>
        <taxon>Lachnospirales</taxon>
        <taxon>Lachnospiraceae</taxon>
        <taxon>Hominifimenecus</taxon>
    </lineage>
</organism>
<dbReference type="RefSeq" id="WP_308453357.1">
    <property type="nucleotide sequence ID" value="NZ_JAJEQR010000015.1"/>
</dbReference>
<evidence type="ECO:0000313" key="2">
    <source>
        <dbReference type="EMBL" id="MCC2230721.1"/>
    </source>
</evidence>
<dbReference type="Proteomes" id="UP001198182">
    <property type="component" value="Unassembled WGS sequence"/>
</dbReference>
<dbReference type="PROSITE" id="PS51340">
    <property type="entry name" value="MOSC"/>
    <property type="match status" value="1"/>
</dbReference>
<dbReference type="Gene3D" id="2.40.33.20">
    <property type="entry name" value="PK beta-barrel domain-like"/>
    <property type="match status" value="1"/>
</dbReference>
<reference evidence="2" key="1">
    <citation type="submission" date="2021-10" db="EMBL/GenBank/DDBJ databases">
        <title>Anaerobic single-cell dispensing facilitates the cultivation of human gut bacteria.</title>
        <authorList>
            <person name="Afrizal A."/>
        </authorList>
    </citation>
    <scope>NUCLEOTIDE SEQUENCE</scope>
    <source>
        <strain evidence="2">CLA-AA-H215</strain>
    </source>
</reference>
<dbReference type="PANTHER" id="PTHR36930">
    <property type="entry name" value="METAL-SULFUR CLUSTER BIOSYNTHESIS PROTEINS YUAD-RELATED"/>
    <property type="match status" value="1"/>
</dbReference>
<dbReference type="InterPro" id="IPR011037">
    <property type="entry name" value="Pyrv_Knase-like_insert_dom_sf"/>
</dbReference>
<proteinExistence type="predicted"/>
<dbReference type="InterPro" id="IPR052716">
    <property type="entry name" value="MOSC_domain"/>
</dbReference>
<keyword evidence="3" id="KW-1185">Reference proteome</keyword>
<dbReference type="GO" id="GO:0003824">
    <property type="term" value="F:catalytic activity"/>
    <property type="evidence" value="ECO:0007669"/>
    <property type="project" value="InterPro"/>
</dbReference>
<dbReference type="GO" id="GO:0030170">
    <property type="term" value="F:pyridoxal phosphate binding"/>
    <property type="evidence" value="ECO:0007669"/>
    <property type="project" value="InterPro"/>
</dbReference>
<protein>
    <submittedName>
        <fullName evidence="2">MOSC domain-containing protein</fullName>
    </submittedName>
</protein>
<gene>
    <name evidence="2" type="ORF">LKD81_06860</name>
</gene>
<dbReference type="GO" id="GO:0030151">
    <property type="term" value="F:molybdenum ion binding"/>
    <property type="evidence" value="ECO:0007669"/>
    <property type="project" value="InterPro"/>
</dbReference>
<dbReference type="InterPro" id="IPR005302">
    <property type="entry name" value="MoCF_Sase_C"/>
</dbReference>
<comment type="caution">
    <text evidence="2">The sequence shown here is derived from an EMBL/GenBank/DDBJ whole genome shotgun (WGS) entry which is preliminary data.</text>
</comment>